<evidence type="ECO:0000256" key="8">
    <source>
        <dbReference type="ARBA" id="ARBA00022968"/>
    </source>
</evidence>
<dbReference type="InterPro" id="IPR052463">
    <property type="entry name" value="O-linked_mannose_GnT"/>
</dbReference>
<evidence type="ECO:0000256" key="1">
    <source>
        <dbReference type="ARBA" id="ARBA00004323"/>
    </source>
</evidence>
<comment type="catalytic activity">
    <reaction evidence="13">
        <text>N(4)-(alpha-D-Man-(1-&gt;3)-[alpha-D-Man-(1-&gt;3)-[alpha-D-Man-(1-&gt;6)]-alpha-D-Man-(1-&gt;6)]-beta-D-Man-(1-&gt;4)-beta-D-GlcNAc-(1-&gt;4)-beta-D-GlcNAc)-L-asparaginyl-[protein] (N-glucan mannose isomer 5A1,2) + UDP-N-acetyl-alpha-D-glucosamine = N(4)-{beta-D-GlcNAc-(1-&gt;2)-alpha-D-Man-(1-&gt;3)-[alpha-D-Man-(1-&gt;3)-[alpha-D-Man-(1-&gt;6)]-alpha-D-Man-(1-&gt;6)]-beta-D-Man-(1-&gt;4)-beta-D-GlcNAc-(1-&gt;4)-beta-D-GlcNAc}-L-asparaginyl-[protein] + UDP + H(+)</text>
        <dbReference type="Rhea" id="RHEA:11456"/>
        <dbReference type="Rhea" id="RHEA-COMP:14367"/>
        <dbReference type="Rhea" id="RHEA-COMP:14368"/>
        <dbReference type="ChEBI" id="CHEBI:15378"/>
        <dbReference type="ChEBI" id="CHEBI:57705"/>
        <dbReference type="ChEBI" id="CHEBI:58223"/>
        <dbReference type="ChEBI" id="CHEBI:59087"/>
        <dbReference type="ChEBI" id="CHEBI:60625"/>
        <dbReference type="EC" id="2.4.1.101"/>
    </reaction>
</comment>
<dbReference type="InterPro" id="IPR039477">
    <property type="entry name" value="ILEI/PANDER_dom"/>
</dbReference>
<evidence type="ECO:0000256" key="10">
    <source>
        <dbReference type="ARBA" id="ARBA00023034"/>
    </source>
</evidence>
<dbReference type="AlphaFoldDB" id="A0A8J5SZT4"/>
<keyword evidence="4 13" id="KW-0328">Glycosyltransferase</keyword>
<evidence type="ECO:0000256" key="6">
    <source>
        <dbReference type="ARBA" id="ARBA00022692"/>
    </source>
</evidence>
<feature type="region of interest" description="Disordered" evidence="14">
    <location>
        <begin position="217"/>
        <end position="265"/>
    </location>
</feature>
<evidence type="ECO:0000256" key="11">
    <source>
        <dbReference type="ARBA" id="ARBA00023136"/>
    </source>
</evidence>
<gene>
    <name evidence="16" type="ORF">Hamer_G014650</name>
</gene>
<evidence type="ECO:0000313" key="16">
    <source>
        <dbReference type="EMBL" id="KAG7171525.1"/>
    </source>
</evidence>
<dbReference type="UniPathway" id="UPA00378"/>
<organism evidence="16 17">
    <name type="scientific">Homarus americanus</name>
    <name type="common">American lobster</name>
    <dbReference type="NCBI Taxonomy" id="6706"/>
    <lineage>
        <taxon>Eukaryota</taxon>
        <taxon>Metazoa</taxon>
        <taxon>Ecdysozoa</taxon>
        <taxon>Arthropoda</taxon>
        <taxon>Crustacea</taxon>
        <taxon>Multicrustacea</taxon>
        <taxon>Malacostraca</taxon>
        <taxon>Eumalacostraca</taxon>
        <taxon>Eucarida</taxon>
        <taxon>Decapoda</taxon>
        <taxon>Pleocyemata</taxon>
        <taxon>Astacidea</taxon>
        <taxon>Nephropoidea</taxon>
        <taxon>Nephropidae</taxon>
        <taxon>Homarus</taxon>
    </lineage>
</organism>
<evidence type="ECO:0000256" key="4">
    <source>
        <dbReference type="ARBA" id="ARBA00022676"/>
    </source>
</evidence>
<comment type="subcellular location">
    <subcellularLocation>
        <location evidence="1 13">Golgi apparatus membrane</location>
        <topology evidence="1 13">Single-pass type II membrane protein</topology>
    </subcellularLocation>
</comment>
<sequence>MNTGMGRSICMWVTVTMFTHTTEQTPSVLYSTSATPPAVHAQQHYGGHMRNPLVRDYYPIEWRVIAVILGSFSHTGLDEGCCWGFFSSLFLHPPSCRIFRSPSHRVFPSLQVYEKEDSSTQMFLSHSGIHLLVLHPTRGDVMLAMQFLTHQPAEHRNLAACLRTLMPGRLLVVAAVPDAATFLAEDAVLGLEAMGASRIRNLAAFEAWAIVTHTPTSTHTPSLRDYMPSHSYTSSNNRSNNSTGPSRHPQEETSPSQEVSRGRVWGEAVTTIRRPDGIFGYPLSMDTRVPKVSGVWCKWHEDPHLQEQREFCDTYEGYVTLCTCVHPVTASVRHSAPEITMNEIIPVAMLTAIKPFNFYRQLLNLLETPGAAQTPILVMVDGANTEILRLVRLFGLDVLVHRPQGAPGTTTLLNMHFRFSVHNVFNFFPEVDKAIILEDDLLLSPDFLSFFQQTAWLLDVDPTIFCVNAFSVNSYREVAWDPTLLRRINMFPQFGWMINRRWAREQYRAWITEKTEASIIDGIGTDSIICVSVKSYNEFVSAIVEDIGDWDLWLSSENSLQGRHALVPEVGRTYHAGAAGAHVTGWAQEQLFNNMIFNQDPDVKLRGLEEYVTYGC</sequence>
<dbReference type="GO" id="GO:0003827">
    <property type="term" value="F:alpha-1,3-mannosylglycoprotein 2-beta-N-acetylglucosaminyltransferase activity"/>
    <property type="evidence" value="ECO:0007669"/>
    <property type="project" value="UniProtKB-UniRule"/>
</dbReference>
<keyword evidence="11" id="KW-0472">Membrane</keyword>
<evidence type="ECO:0000256" key="3">
    <source>
        <dbReference type="ARBA" id="ARBA00006492"/>
    </source>
</evidence>
<evidence type="ECO:0000256" key="12">
    <source>
        <dbReference type="ARBA" id="ARBA00023211"/>
    </source>
</evidence>
<evidence type="ECO:0000259" key="15">
    <source>
        <dbReference type="Pfam" id="PF15711"/>
    </source>
</evidence>
<keyword evidence="7 13" id="KW-0479">Metal-binding</keyword>
<keyword evidence="5" id="KW-0808">Transferase</keyword>
<evidence type="ECO:0000256" key="7">
    <source>
        <dbReference type="ARBA" id="ARBA00022723"/>
    </source>
</evidence>
<dbReference type="EMBL" id="JAHLQT010012015">
    <property type="protein sequence ID" value="KAG7171525.1"/>
    <property type="molecule type" value="Genomic_DNA"/>
</dbReference>
<evidence type="ECO:0000256" key="13">
    <source>
        <dbReference type="RuleBase" id="RU368119"/>
    </source>
</evidence>
<keyword evidence="6" id="KW-0812">Transmembrane</keyword>
<evidence type="ECO:0000256" key="5">
    <source>
        <dbReference type="ARBA" id="ARBA00022679"/>
    </source>
</evidence>
<dbReference type="Pfam" id="PF03071">
    <property type="entry name" value="GNT-I"/>
    <property type="match status" value="1"/>
</dbReference>
<reference evidence="16" key="1">
    <citation type="journal article" date="2021" name="Sci. Adv.">
        <title>The American lobster genome reveals insights on longevity, neural, and immune adaptations.</title>
        <authorList>
            <person name="Polinski J.M."/>
            <person name="Zimin A.V."/>
            <person name="Clark K.F."/>
            <person name="Kohn A.B."/>
            <person name="Sadowski N."/>
            <person name="Timp W."/>
            <person name="Ptitsyn A."/>
            <person name="Khanna P."/>
            <person name="Romanova D.Y."/>
            <person name="Williams P."/>
            <person name="Greenwood S.J."/>
            <person name="Moroz L.L."/>
            <person name="Walt D.R."/>
            <person name="Bodnar A.G."/>
        </authorList>
    </citation>
    <scope>NUCLEOTIDE SEQUENCE</scope>
    <source>
        <strain evidence="16">GMGI-L3</strain>
    </source>
</reference>
<accession>A0A8J5SZT4</accession>
<dbReference type="Gene3D" id="3.90.550.10">
    <property type="entry name" value="Spore Coat Polysaccharide Biosynthesis Protein SpsA, Chain A"/>
    <property type="match status" value="1"/>
</dbReference>
<comment type="similarity">
    <text evidence="3 13">Belongs to the glycosyltransferase 13 family.</text>
</comment>
<comment type="cofactor">
    <cofactor evidence="13">
        <name>Mn(2+)</name>
        <dbReference type="ChEBI" id="CHEBI:29035"/>
    </cofactor>
    <text evidence="13">The cofactor is mostly bound to the substrate.</text>
</comment>
<comment type="pathway">
    <text evidence="2 13">Protein modification; protein glycosylation.</text>
</comment>
<dbReference type="Pfam" id="PF15711">
    <property type="entry name" value="ILEI"/>
    <property type="match status" value="1"/>
</dbReference>
<dbReference type="GO" id="GO:0047223">
    <property type="term" value="F:beta-1,3-galactosyl-O-glycosyl-glycoprotein beta-1,3-N-acetylglucosaminyltransferase activity"/>
    <property type="evidence" value="ECO:0007669"/>
    <property type="project" value="TreeGrafter"/>
</dbReference>
<evidence type="ECO:0000313" key="17">
    <source>
        <dbReference type="Proteomes" id="UP000747542"/>
    </source>
</evidence>
<feature type="domain" description="ILEI/PANDER" evidence="15">
    <location>
        <begin position="127"/>
        <end position="212"/>
    </location>
</feature>
<feature type="compositionally biased region" description="Low complexity" evidence="14">
    <location>
        <begin position="228"/>
        <end position="247"/>
    </location>
</feature>
<dbReference type="SUPFAM" id="SSF53448">
    <property type="entry name" value="Nucleotide-diphospho-sugar transferases"/>
    <property type="match status" value="1"/>
</dbReference>
<dbReference type="InterPro" id="IPR004139">
    <property type="entry name" value="Glyco_trans_13"/>
</dbReference>
<dbReference type="GO" id="GO:0000139">
    <property type="term" value="C:Golgi membrane"/>
    <property type="evidence" value="ECO:0007669"/>
    <property type="project" value="UniProtKB-SubCell"/>
</dbReference>
<keyword evidence="9" id="KW-1133">Transmembrane helix</keyword>
<dbReference type="PANTHER" id="PTHR46396">
    <property type="entry name" value="PROTEIN O-LINKED-MANNOSE BETA-1,2-N-ACETYLGLUCOSAMINYLTRANSFERASE 1"/>
    <property type="match status" value="1"/>
</dbReference>
<keyword evidence="10 13" id="KW-0333">Golgi apparatus</keyword>
<feature type="non-terminal residue" evidence="16">
    <location>
        <position position="616"/>
    </location>
</feature>
<dbReference type="GO" id="GO:0016266">
    <property type="term" value="P:protein O-linked glycosylation via N-acetyl-galactosamine"/>
    <property type="evidence" value="ECO:0007669"/>
    <property type="project" value="TreeGrafter"/>
</dbReference>
<keyword evidence="8 13" id="KW-0735">Signal-anchor</keyword>
<evidence type="ECO:0000256" key="2">
    <source>
        <dbReference type="ARBA" id="ARBA00004922"/>
    </source>
</evidence>
<protein>
    <recommendedName>
        <fullName evidence="13">Alpha-1,3-mannosyl-glycoprotein 2-beta-N-acetylglucosaminyltransferase</fullName>
        <shortName evidence="13">GNT-I</shortName>
        <shortName evidence="13">GlcNAc-T I</shortName>
        <ecNumber evidence="13">2.4.1.101</ecNumber>
    </recommendedName>
    <alternativeName>
        <fullName evidence="13">N-glycosyl-oligosaccharide-glycoprotein N-acetylglucosaminyltransferase I</fullName>
    </alternativeName>
</protein>
<dbReference type="GO" id="GO:0030145">
    <property type="term" value="F:manganese ion binding"/>
    <property type="evidence" value="ECO:0007669"/>
    <property type="project" value="UniProtKB-UniRule"/>
</dbReference>
<comment type="caution">
    <text evidence="16">The sequence shown here is derived from an EMBL/GenBank/DDBJ whole genome shotgun (WGS) entry which is preliminary data.</text>
</comment>
<name>A0A8J5SZT4_HOMAM</name>
<keyword evidence="12 13" id="KW-0464">Manganese</keyword>
<proteinExistence type="inferred from homology"/>
<evidence type="ECO:0000256" key="9">
    <source>
        <dbReference type="ARBA" id="ARBA00022989"/>
    </source>
</evidence>
<dbReference type="PANTHER" id="PTHR46396:SF2">
    <property type="entry name" value="ILEI_PANDER DOMAIN-CONTAINING PROTEIN"/>
    <property type="match status" value="1"/>
</dbReference>
<keyword evidence="17" id="KW-1185">Reference proteome</keyword>
<dbReference type="EC" id="2.4.1.101" evidence="13"/>
<evidence type="ECO:0000256" key="14">
    <source>
        <dbReference type="SAM" id="MobiDB-lite"/>
    </source>
</evidence>
<dbReference type="Proteomes" id="UP000747542">
    <property type="component" value="Unassembled WGS sequence"/>
</dbReference>
<comment type="function">
    <text evidence="13">Initiates complex N-linked carbohydrate formation. Essential for the conversion of high-mannose to hybrid and complex N-glycans.</text>
</comment>
<dbReference type="InterPro" id="IPR029044">
    <property type="entry name" value="Nucleotide-diphossugar_trans"/>
</dbReference>